<dbReference type="GeneID" id="93846485"/>
<dbReference type="RefSeq" id="WP_042737745.1">
    <property type="nucleotide sequence ID" value="NZ_BKAX01000006.1"/>
</dbReference>
<dbReference type="PANTHER" id="PTHR30126">
    <property type="entry name" value="HTH-TYPE TRANSCRIPTIONAL REGULATOR"/>
    <property type="match status" value="1"/>
</dbReference>
<evidence type="ECO:0000313" key="7">
    <source>
        <dbReference type="EMBL" id="RIL43297.1"/>
    </source>
</evidence>
<evidence type="ECO:0000313" key="10">
    <source>
        <dbReference type="Proteomes" id="UP000283576"/>
    </source>
</evidence>
<protein>
    <submittedName>
        <fullName evidence="6">HTH-type transcriptional regulator CzcR</fullName>
    </submittedName>
    <submittedName>
        <fullName evidence="7">LysR family transcriptional regulator</fullName>
    </submittedName>
</protein>
<evidence type="ECO:0000313" key="9">
    <source>
        <dbReference type="Proteomes" id="UP000255277"/>
    </source>
</evidence>
<dbReference type="STRING" id="1293.SH09_00975"/>
<reference evidence="8 9" key="2">
    <citation type="submission" date="2018-06" db="EMBL/GenBank/DDBJ databases">
        <authorList>
            <consortium name="Pathogen Informatics"/>
            <person name="Doyle S."/>
        </authorList>
    </citation>
    <scope>NUCLEOTIDE SEQUENCE [LARGE SCALE GENOMIC DNA]</scope>
    <source>
        <strain evidence="8 9">NCTC12195</strain>
    </source>
</reference>
<dbReference type="Proteomes" id="UP000321057">
    <property type="component" value="Unassembled WGS sequence"/>
</dbReference>
<dbReference type="Proteomes" id="UP000283576">
    <property type="component" value="Unassembled WGS sequence"/>
</dbReference>
<evidence type="ECO:0000256" key="3">
    <source>
        <dbReference type="ARBA" id="ARBA00023125"/>
    </source>
</evidence>
<keyword evidence="11" id="KW-1185">Reference proteome</keyword>
<dbReference type="Gene3D" id="1.10.10.10">
    <property type="entry name" value="Winged helix-like DNA-binding domain superfamily/Winged helix DNA-binding domain"/>
    <property type="match status" value="1"/>
</dbReference>
<dbReference type="GO" id="GO:0000976">
    <property type="term" value="F:transcription cis-regulatory region binding"/>
    <property type="evidence" value="ECO:0007669"/>
    <property type="project" value="TreeGrafter"/>
</dbReference>
<name>A0A0D0R029_STAGA</name>
<dbReference type="GO" id="GO:0003700">
    <property type="term" value="F:DNA-binding transcription factor activity"/>
    <property type="evidence" value="ECO:0007669"/>
    <property type="project" value="InterPro"/>
</dbReference>
<dbReference type="PANTHER" id="PTHR30126:SF40">
    <property type="entry name" value="HTH-TYPE TRANSCRIPTIONAL REGULATOR GLTR"/>
    <property type="match status" value="1"/>
</dbReference>
<dbReference type="InterPro" id="IPR000847">
    <property type="entry name" value="LysR_HTH_N"/>
</dbReference>
<reference evidence="7 10" key="1">
    <citation type="journal article" date="2016" name="Front. Microbiol.">
        <title>Comprehensive Phylogenetic Analysis of Bovine Non-aureus Staphylococci Species Based on Whole-Genome Sequencing.</title>
        <authorList>
            <person name="Naushad S."/>
            <person name="Barkema H.W."/>
            <person name="Luby C."/>
            <person name="Condas L.A."/>
            <person name="Nobrega D.B."/>
            <person name="Carson D.A."/>
            <person name="De Buck J."/>
        </authorList>
    </citation>
    <scope>NUCLEOTIDE SEQUENCE [LARGE SCALE GENOMIC DNA]</scope>
    <source>
        <strain evidence="7 10">SNUC 1388</strain>
    </source>
</reference>
<evidence type="ECO:0000313" key="8">
    <source>
        <dbReference type="EMBL" id="SUM31063.1"/>
    </source>
</evidence>
<evidence type="ECO:0000256" key="4">
    <source>
        <dbReference type="ARBA" id="ARBA00023163"/>
    </source>
</evidence>
<keyword evidence="4" id="KW-0804">Transcription</keyword>
<organism evidence="7 10">
    <name type="scientific">Staphylococcus gallinarum</name>
    <dbReference type="NCBI Taxonomy" id="1293"/>
    <lineage>
        <taxon>Bacteria</taxon>
        <taxon>Bacillati</taxon>
        <taxon>Bacillota</taxon>
        <taxon>Bacilli</taxon>
        <taxon>Bacillales</taxon>
        <taxon>Staphylococcaceae</taxon>
        <taxon>Staphylococcus</taxon>
    </lineage>
</organism>
<evidence type="ECO:0000256" key="1">
    <source>
        <dbReference type="ARBA" id="ARBA00009437"/>
    </source>
</evidence>
<dbReference type="PROSITE" id="PS50931">
    <property type="entry name" value="HTH_LYSR"/>
    <property type="match status" value="1"/>
</dbReference>
<dbReference type="InterPro" id="IPR036390">
    <property type="entry name" value="WH_DNA-bd_sf"/>
</dbReference>
<dbReference type="InterPro" id="IPR036388">
    <property type="entry name" value="WH-like_DNA-bd_sf"/>
</dbReference>
<dbReference type="EMBL" id="UHDK01000001">
    <property type="protein sequence ID" value="SUM31063.1"/>
    <property type="molecule type" value="Genomic_DNA"/>
</dbReference>
<gene>
    <name evidence="8" type="primary">yofA_2</name>
    <name evidence="6" type="synonym">czcR_1</name>
    <name evidence="7" type="ORF">BUZ01_06690</name>
    <name evidence="8" type="ORF">NCTC12195_00468</name>
    <name evidence="6" type="ORF">SGA02_21770</name>
</gene>
<sequence>MEFKDLKIFQSVAEHQSISKAATSLCYVQSYVTSRIKMLEQELNAQLFIRRRNGTTLTSEGLKLQIYAEQIRKVMCEIDRAFHDNEMPTGKLNIGTVETITRLPEILSKYQQLCSDVSLALYSGVTESIITKVRDRKLDCAFVTGFTKQVGINKVELFHEQLILIANQPLDSIDQLKSKSMLVFTEGCNYRKKLEMWLDSENIDYSNMLEFGTLETIVGSVKSGLGVSLVPESTVTNDVTSQQLYAYRLPEYYSTISTDFIWNDEAYVTPAIDRFIQMIMDFKNLAPVEY</sequence>
<dbReference type="Pfam" id="PF00126">
    <property type="entry name" value="HTH_1"/>
    <property type="match status" value="1"/>
</dbReference>
<dbReference type="Proteomes" id="UP000255277">
    <property type="component" value="Unassembled WGS sequence"/>
</dbReference>
<dbReference type="SUPFAM" id="SSF46785">
    <property type="entry name" value="Winged helix' DNA-binding domain"/>
    <property type="match status" value="1"/>
</dbReference>
<reference evidence="6 11" key="3">
    <citation type="submission" date="2019-07" db="EMBL/GenBank/DDBJ databases">
        <title>Whole genome shotgun sequence of Staphylococcus gallinarum NBRC 109767.</title>
        <authorList>
            <person name="Hosoyama A."/>
            <person name="Uohara A."/>
            <person name="Ohji S."/>
            <person name="Ichikawa N."/>
        </authorList>
    </citation>
    <scope>NUCLEOTIDE SEQUENCE [LARGE SCALE GENOMIC DNA]</scope>
    <source>
        <strain evidence="6 11">NBRC 109767</strain>
    </source>
</reference>
<dbReference type="Pfam" id="PF03466">
    <property type="entry name" value="LysR_substrate"/>
    <property type="match status" value="1"/>
</dbReference>
<dbReference type="EMBL" id="QXRZ01000003">
    <property type="protein sequence ID" value="RIL43297.1"/>
    <property type="molecule type" value="Genomic_DNA"/>
</dbReference>
<dbReference type="EMBL" id="BKAX01000006">
    <property type="protein sequence ID" value="GEQ06349.1"/>
    <property type="molecule type" value="Genomic_DNA"/>
</dbReference>
<evidence type="ECO:0000313" key="11">
    <source>
        <dbReference type="Proteomes" id="UP000321057"/>
    </source>
</evidence>
<feature type="domain" description="HTH lysR-type" evidence="5">
    <location>
        <begin position="1"/>
        <end position="58"/>
    </location>
</feature>
<evidence type="ECO:0000313" key="6">
    <source>
        <dbReference type="EMBL" id="GEQ06349.1"/>
    </source>
</evidence>
<dbReference type="InterPro" id="IPR005119">
    <property type="entry name" value="LysR_subst-bd"/>
</dbReference>
<dbReference type="OrthoDB" id="9803735at2"/>
<dbReference type="Gene3D" id="3.40.190.290">
    <property type="match status" value="1"/>
</dbReference>
<keyword evidence="3" id="KW-0238">DNA-binding</keyword>
<keyword evidence="2" id="KW-0805">Transcription regulation</keyword>
<dbReference type="AlphaFoldDB" id="A0A0D0R029"/>
<proteinExistence type="inferred from homology"/>
<comment type="similarity">
    <text evidence="1">Belongs to the LysR transcriptional regulatory family.</text>
</comment>
<evidence type="ECO:0000259" key="5">
    <source>
        <dbReference type="PROSITE" id="PS50931"/>
    </source>
</evidence>
<dbReference type="SUPFAM" id="SSF53850">
    <property type="entry name" value="Periplasmic binding protein-like II"/>
    <property type="match status" value="1"/>
</dbReference>
<accession>A0A0D0R029</accession>
<evidence type="ECO:0000256" key="2">
    <source>
        <dbReference type="ARBA" id="ARBA00023015"/>
    </source>
</evidence>